<name>A0AAN8FWG5_PATCE</name>
<keyword evidence="1" id="KW-0812">Transmembrane</keyword>
<accession>A0AAN8FWG5</accession>
<evidence type="ECO:0000256" key="1">
    <source>
        <dbReference type="SAM" id="Phobius"/>
    </source>
</evidence>
<keyword evidence="1" id="KW-1133">Transmembrane helix</keyword>
<organism evidence="2 3">
    <name type="scientific">Patella caerulea</name>
    <name type="common">Rayed Mediterranean limpet</name>
    <dbReference type="NCBI Taxonomy" id="87958"/>
    <lineage>
        <taxon>Eukaryota</taxon>
        <taxon>Metazoa</taxon>
        <taxon>Spiralia</taxon>
        <taxon>Lophotrochozoa</taxon>
        <taxon>Mollusca</taxon>
        <taxon>Gastropoda</taxon>
        <taxon>Patellogastropoda</taxon>
        <taxon>Patelloidea</taxon>
        <taxon>Patellidae</taxon>
        <taxon>Patella</taxon>
    </lineage>
</organism>
<comment type="caution">
    <text evidence="2">The sequence shown here is derived from an EMBL/GenBank/DDBJ whole genome shotgun (WGS) entry which is preliminary data.</text>
</comment>
<protein>
    <submittedName>
        <fullName evidence="2">Uncharacterized protein</fullName>
    </submittedName>
</protein>
<reference evidence="2 3" key="1">
    <citation type="submission" date="2024-01" db="EMBL/GenBank/DDBJ databases">
        <title>The genome of the rayed Mediterranean limpet Patella caerulea (Linnaeus, 1758).</title>
        <authorList>
            <person name="Anh-Thu Weber A."/>
            <person name="Halstead-Nussloch G."/>
        </authorList>
    </citation>
    <scope>NUCLEOTIDE SEQUENCE [LARGE SCALE GENOMIC DNA]</scope>
    <source>
        <strain evidence="2">AATW-2023a</strain>
        <tissue evidence="2">Whole specimen</tissue>
    </source>
</reference>
<gene>
    <name evidence="2" type="ORF">SNE40_022335</name>
</gene>
<dbReference type="AlphaFoldDB" id="A0AAN8FWG5"/>
<keyword evidence="3" id="KW-1185">Reference proteome</keyword>
<keyword evidence="1" id="KW-0472">Membrane</keyword>
<proteinExistence type="predicted"/>
<dbReference type="SUPFAM" id="SSF57850">
    <property type="entry name" value="RING/U-box"/>
    <property type="match status" value="1"/>
</dbReference>
<dbReference type="Gene3D" id="3.30.40.10">
    <property type="entry name" value="Zinc/RING finger domain, C3HC4 (zinc finger)"/>
    <property type="match status" value="1"/>
</dbReference>
<dbReference type="EMBL" id="JAZGQO010000021">
    <property type="protein sequence ID" value="KAK6165402.1"/>
    <property type="molecule type" value="Genomic_DNA"/>
</dbReference>
<dbReference type="InterPro" id="IPR013083">
    <property type="entry name" value="Znf_RING/FYVE/PHD"/>
</dbReference>
<evidence type="ECO:0000313" key="2">
    <source>
        <dbReference type="EMBL" id="KAK6165402.1"/>
    </source>
</evidence>
<dbReference type="Proteomes" id="UP001347796">
    <property type="component" value="Unassembled WGS sequence"/>
</dbReference>
<feature type="transmembrane region" description="Helical" evidence="1">
    <location>
        <begin position="85"/>
        <end position="103"/>
    </location>
</feature>
<sequence length="125" mass="14416">MAEGGNQTHSCSIFGDDFTYPKTLLCPHTFCKDRIDDYTKPLLPPLDNCRTTIWVLDGRESGHTIQPKSEKQNHFGTGYMTIENVISMILLLLLAVAVVYWLVELRPKTEPTEEHEEFRGKLHYY</sequence>
<evidence type="ECO:0000313" key="3">
    <source>
        <dbReference type="Proteomes" id="UP001347796"/>
    </source>
</evidence>